<keyword evidence="17" id="KW-0576">Peroxisome</keyword>
<evidence type="ECO:0000256" key="9">
    <source>
        <dbReference type="ARBA" id="ARBA00022692"/>
    </source>
</evidence>
<dbReference type="GO" id="GO:0008270">
    <property type="term" value="F:zinc ion binding"/>
    <property type="evidence" value="ECO:0007669"/>
    <property type="project" value="UniProtKB-KW"/>
</dbReference>
<dbReference type="PANTHER" id="PTHR23350">
    <property type="entry name" value="PEROXISOME ASSEMBLY PROTEIN 10"/>
    <property type="match status" value="1"/>
</dbReference>
<keyword evidence="14" id="KW-0653">Protein transport</keyword>
<dbReference type="GO" id="GO:0061630">
    <property type="term" value="F:ubiquitin protein ligase activity"/>
    <property type="evidence" value="ECO:0007669"/>
    <property type="project" value="UniProtKB-EC"/>
</dbReference>
<evidence type="ECO:0000256" key="17">
    <source>
        <dbReference type="ARBA" id="ARBA00023140"/>
    </source>
</evidence>
<organism evidence="20">
    <name type="scientific">Picocystis salinarum</name>
    <dbReference type="NCBI Taxonomy" id="88271"/>
    <lineage>
        <taxon>Eukaryota</taxon>
        <taxon>Viridiplantae</taxon>
        <taxon>Chlorophyta</taxon>
        <taxon>Picocystophyceae</taxon>
        <taxon>Picocystales</taxon>
        <taxon>Picocystaceae</taxon>
        <taxon>Picocystis</taxon>
    </lineage>
</organism>
<evidence type="ECO:0000256" key="18">
    <source>
        <dbReference type="PROSITE-ProRule" id="PRU00175"/>
    </source>
</evidence>
<feature type="domain" description="RING-type" evidence="19">
    <location>
        <begin position="233"/>
        <end position="271"/>
    </location>
</feature>
<reference evidence="20" key="1">
    <citation type="submission" date="2021-01" db="EMBL/GenBank/DDBJ databases">
        <authorList>
            <person name="Corre E."/>
            <person name="Pelletier E."/>
            <person name="Niang G."/>
            <person name="Scheremetjew M."/>
            <person name="Finn R."/>
            <person name="Kale V."/>
            <person name="Holt S."/>
            <person name="Cochrane G."/>
            <person name="Meng A."/>
            <person name="Brown T."/>
            <person name="Cohen L."/>
        </authorList>
    </citation>
    <scope>NUCLEOTIDE SEQUENCE</scope>
    <source>
        <strain evidence="20">CCMP1897</strain>
    </source>
</reference>
<dbReference type="EMBL" id="HBIS01003323">
    <property type="protein sequence ID" value="CAE0609174.1"/>
    <property type="molecule type" value="Transcribed_RNA"/>
</dbReference>
<evidence type="ECO:0000256" key="12">
    <source>
        <dbReference type="ARBA" id="ARBA00022786"/>
    </source>
</evidence>
<evidence type="ECO:0000256" key="16">
    <source>
        <dbReference type="ARBA" id="ARBA00023136"/>
    </source>
</evidence>
<evidence type="ECO:0000256" key="2">
    <source>
        <dbReference type="ARBA" id="ARBA00004585"/>
    </source>
</evidence>
<evidence type="ECO:0000256" key="3">
    <source>
        <dbReference type="ARBA" id="ARBA00004906"/>
    </source>
</evidence>
<name>A0A7S3UDG1_9CHLO</name>
<dbReference type="PROSITE" id="PS00518">
    <property type="entry name" value="ZF_RING_1"/>
    <property type="match status" value="1"/>
</dbReference>
<keyword evidence="16" id="KW-0472">Membrane</keyword>
<dbReference type="InterPro" id="IPR017907">
    <property type="entry name" value="Znf_RING_CS"/>
</dbReference>
<evidence type="ECO:0000256" key="8">
    <source>
        <dbReference type="ARBA" id="ARBA00022679"/>
    </source>
</evidence>
<evidence type="ECO:0000256" key="1">
    <source>
        <dbReference type="ARBA" id="ARBA00000900"/>
    </source>
</evidence>
<dbReference type="GO" id="GO:0016558">
    <property type="term" value="P:protein import into peroxisome matrix"/>
    <property type="evidence" value="ECO:0007669"/>
    <property type="project" value="InterPro"/>
</dbReference>
<keyword evidence="7" id="KW-0962">Peroxisome biogenesis</keyword>
<evidence type="ECO:0000256" key="10">
    <source>
        <dbReference type="ARBA" id="ARBA00022723"/>
    </source>
</evidence>
<dbReference type="PROSITE" id="PS50089">
    <property type="entry name" value="ZF_RING_2"/>
    <property type="match status" value="1"/>
</dbReference>
<protein>
    <recommendedName>
        <fullName evidence="5">RING-type E3 ubiquitin transferase</fullName>
        <ecNumber evidence="5">2.3.2.27</ecNumber>
    </recommendedName>
</protein>
<proteinExistence type="inferred from homology"/>
<evidence type="ECO:0000256" key="15">
    <source>
        <dbReference type="ARBA" id="ARBA00022989"/>
    </source>
</evidence>
<dbReference type="Gene3D" id="3.30.40.10">
    <property type="entry name" value="Zinc/RING finger domain, C3HC4 (zinc finger)"/>
    <property type="match status" value="1"/>
</dbReference>
<evidence type="ECO:0000313" key="20">
    <source>
        <dbReference type="EMBL" id="CAE0609174.1"/>
    </source>
</evidence>
<keyword evidence="13" id="KW-0862">Zinc</keyword>
<comment type="pathway">
    <text evidence="3">Protein modification; protein ubiquitination.</text>
</comment>
<evidence type="ECO:0000259" key="19">
    <source>
        <dbReference type="PROSITE" id="PS50089"/>
    </source>
</evidence>
<dbReference type="SUPFAM" id="SSF57850">
    <property type="entry name" value="RING/U-box"/>
    <property type="match status" value="1"/>
</dbReference>
<evidence type="ECO:0000256" key="4">
    <source>
        <dbReference type="ARBA" id="ARBA00008704"/>
    </source>
</evidence>
<keyword evidence="8" id="KW-0808">Transferase</keyword>
<evidence type="ECO:0000256" key="14">
    <source>
        <dbReference type="ARBA" id="ARBA00022927"/>
    </source>
</evidence>
<keyword evidence="11 18" id="KW-0863">Zinc-finger</keyword>
<gene>
    <name evidence="20" type="ORF">PSAL00342_LOCUS2993</name>
</gene>
<comment type="similarity">
    <text evidence="4">Belongs to the pex2/pex10/pex12 family.</text>
</comment>
<dbReference type="GO" id="GO:0005778">
    <property type="term" value="C:peroxisomal membrane"/>
    <property type="evidence" value="ECO:0007669"/>
    <property type="project" value="UniProtKB-SubCell"/>
</dbReference>
<dbReference type="InterPro" id="IPR006845">
    <property type="entry name" value="Pex_N"/>
</dbReference>
<evidence type="ECO:0000256" key="7">
    <source>
        <dbReference type="ARBA" id="ARBA00022593"/>
    </source>
</evidence>
<accession>A0A7S3UDG1</accession>
<evidence type="ECO:0000256" key="11">
    <source>
        <dbReference type="ARBA" id="ARBA00022771"/>
    </source>
</evidence>
<dbReference type="InterPro" id="IPR001841">
    <property type="entry name" value="Znf_RING"/>
</dbReference>
<dbReference type="InterPro" id="IPR013083">
    <property type="entry name" value="Znf_RING/FYVE/PHD"/>
</dbReference>
<keyword evidence="6" id="KW-0813">Transport</keyword>
<keyword evidence="12" id="KW-0833">Ubl conjugation pathway</keyword>
<dbReference type="Pfam" id="PF13639">
    <property type="entry name" value="zf-RING_2"/>
    <property type="match status" value="1"/>
</dbReference>
<comment type="catalytic activity">
    <reaction evidence="1">
        <text>S-ubiquitinyl-[E2 ubiquitin-conjugating enzyme]-L-cysteine + [acceptor protein]-L-lysine = [E2 ubiquitin-conjugating enzyme]-L-cysteine + N(6)-ubiquitinyl-[acceptor protein]-L-lysine.</text>
        <dbReference type="EC" id="2.3.2.27"/>
    </reaction>
</comment>
<evidence type="ECO:0000256" key="5">
    <source>
        <dbReference type="ARBA" id="ARBA00012483"/>
    </source>
</evidence>
<dbReference type="PANTHER" id="PTHR23350:SF0">
    <property type="entry name" value="PEROXISOME BIOGENESIS FACTOR 10"/>
    <property type="match status" value="1"/>
</dbReference>
<dbReference type="EC" id="2.3.2.27" evidence="5"/>
<keyword evidence="15" id="KW-1133">Transmembrane helix</keyword>
<sequence length="287" mass="32337">MAMDGAAFPVAAQPDMARAAQKDQHVVEEVHEEVQEILRRMVGARDALKHRKATQATVRLLYAVLTTLRGASTMGEEFCDLVHAREGGGSTTQWQRASLVLLRAATSYAEEVASKGRWSSLCEAALKLHCALFYLNGTYHDVAMRLTRTRLAFTGRMLEERPSYTPLGVLLAVQLLQWPWTWWRNWQRRGGTLERPGEQQGIVKVLTHMGKEVEEEEVEGLEPQDWPTTSQRCALCLGRREAPTSTPCGHVFCWDCVASWCKQKPECPICRASMHAAELVRVCHSDY</sequence>
<dbReference type="AlphaFoldDB" id="A0A7S3UDG1"/>
<keyword evidence="9" id="KW-0812">Transmembrane</keyword>
<dbReference type="CDD" id="cd16527">
    <property type="entry name" value="RING-HC_PEX10"/>
    <property type="match status" value="1"/>
</dbReference>
<dbReference type="SMART" id="SM00184">
    <property type="entry name" value="RING"/>
    <property type="match status" value="1"/>
</dbReference>
<dbReference type="InterPro" id="IPR025654">
    <property type="entry name" value="PEX2/10"/>
</dbReference>
<keyword evidence="10" id="KW-0479">Metal-binding</keyword>
<evidence type="ECO:0000256" key="13">
    <source>
        <dbReference type="ARBA" id="ARBA00022833"/>
    </source>
</evidence>
<dbReference type="Pfam" id="PF04757">
    <property type="entry name" value="Pex2_Pex12"/>
    <property type="match status" value="1"/>
</dbReference>
<evidence type="ECO:0000256" key="6">
    <source>
        <dbReference type="ARBA" id="ARBA00022448"/>
    </source>
</evidence>
<comment type="subcellular location">
    <subcellularLocation>
        <location evidence="2">Peroxisome membrane</location>
        <topology evidence="2">Multi-pass membrane protein</topology>
    </subcellularLocation>
</comment>